<feature type="domain" description="N-acetyltransferase" evidence="3">
    <location>
        <begin position="5"/>
        <end position="163"/>
    </location>
</feature>
<gene>
    <name evidence="4" type="ORF">DHL47_07700</name>
</gene>
<evidence type="ECO:0000313" key="4">
    <source>
        <dbReference type="EMBL" id="MBP2621198.1"/>
    </source>
</evidence>
<comment type="caution">
    <text evidence="4">The sequence shown here is derived from an EMBL/GenBank/DDBJ whole genome shotgun (WGS) entry which is preliminary data.</text>
</comment>
<evidence type="ECO:0000259" key="3">
    <source>
        <dbReference type="PROSITE" id="PS51186"/>
    </source>
</evidence>
<accession>A0ABS5AY75</accession>
<dbReference type="CDD" id="cd04301">
    <property type="entry name" value="NAT_SF"/>
    <property type="match status" value="1"/>
</dbReference>
<name>A0ABS5AY75_9STRE</name>
<dbReference type="EMBL" id="QFAY01000014">
    <property type="protein sequence ID" value="MBP2621198.1"/>
    <property type="molecule type" value="Genomic_DNA"/>
</dbReference>
<proteinExistence type="predicted"/>
<protein>
    <submittedName>
        <fullName evidence="4">GNAT family N-acetyltransferase</fullName>
    </submittedName>
</protein>
<keyword evidence="2" id="KW-0012">Acyltransferase</keyword>
<sequence length="171" mass="18937">MKSPIKIRNAQLSDWEELVRLESLNFSEEEAASPAALKERIERIADTFLVAELHGQIAGYVVGPAVFSRHLTDDLFAKVTANPKEGGFIAIQSLSVSPDFQGQGVGTLLLAALKERASQQNRQGINLTCHDDLLPYYEMNGFRDEGISDSVHGGAVWFDMVWENLRYEGAL</sequence>
<dbReference type="InterPro" id="IPR016181">
    <property type="entry name" value="Acyl_CoA_acyltransferase"/>
</dbReference>
<dbReference type="Gene3D" id="3.40.630.30">
    <property type="match status" value="1"/>
</dbReference>
<dbReference type="Proteomes" id="UP001519349">
    <property type="component" value="Unassembled WGS sequence"/>
</dbReference>
<dbReference type="PANTHER" id="PTHR10908">
    <property type="entry name" value="SEROTONIN N-ACETYLTRANSFERASE"/>
    <property type="match status" value="1"/>
</dbReference>
<organism evidence="4 5">
    <name type="scientific">Streptococcus panodentis</name>
    <dbReference type="NCBI Taxonomy" id="1581472"/>
    <lineage>
        <taxon>Bacteria</taxon>
        <taxon>Bacillati</taxon>
        <taxon>Bacillota</taxon>
        <taxon>Bacilli</taxon>
        <taxon>Lactobacillales</taxon>
        <taxon>Streptococcaceae</taxon>
        <taxon>Streptococcus</taxon>
    </lineage>
</organism>
<keyword evidence="5" id="KW-1185">Reference proteome</keyword>
<reference evidence="4 5" key="1">
    <citation type="submission" date="2018-05" db="EMBL/GenBank/DDBJ databases">
        <title>Draft genome sequence of Streptococcus panodentis CCUG 70867T.</title>
        <authorList>
            <person name="Salva-Serra F."/>
            <person name="Mendez V."/>
            <person name="Jaen-Luchoro D."/>
            <person name="Gonzales-Siles L."/>
            <person name="Karlsson R."/>
            <person name="Engstrom-Jakobsson H."/>
            <person name="Busquets A."/>
            <person name="Gomila M."/>
            <person name="Pineiro-Iglesias B."/>
            <person name="Bennasar-Figueras A."/>
            <person name="Seeger M."/>
            <person name="Moore E."/>
        </authorList>
    </citation>
    <scope>NUCLEOTIDE SEQUENCE [LARGE SCALE GENOMIC DNA]</scope>
    <source>
        <strain evidence="4 5">CCUG 70867</strain>
    </source>
</reference>
<evidence type="ECO:0000256" key="2">
    <source>
        <dbReference type="ARBA" id="ARBA00023315"/>
    </source>
</evidence>
<dbReference type="PANTHER" id="PTHR10908:SF0">
    <property type="entry name" value="SEROTONIN N-ACETYLTRANSFERASE"/>
    <property type="match status" value="1"/>
</dbReference>
<keyword evidence="1" id="KW-0808">Transferase</keyword>
<dbReference type="Pfam" id="PF13673">
    <property type="entry name" value="Acetyltransf_10"/>
    <property type="match status" value="1"/>
</dbReference>
<dbReference type="SUPFAM" id="SSF55729">
    <property type="entry name" value="Acyl-CoA N-acyltransferases (Nat)"/>
    <property type="match status" value="1"/>
</dbReference>
<dbReference type="InterPro" id="IPR051635">
    <property type="entry name" value="SNAT-like"/>
</dbReference>
<evidence type="ECO:0000313" key="5">
    <source>
        <dbReference type="Proteomes" id="UP001519349"/>
    </source>
</evidence>
<dbReference type="RefSeq" id="WP_209551434.1">
    <property type="nucleotide sequence ID" value="NZ_QFAY01000014.1"/>
</dbReference>
<dbReference type="PROSITE" id="PS51186">
    <property type="entry name" value="GNAT"/>
    <property type="match status" value="1"/>
</dbReference>
<dbReference type="InterPro" id="IPR000182">
    <property type="entry name" value="GNAT_dom"/>
</dbReference>
<evidence type="ECO:0000256" key="1">
    <source>
        <dbReference type="ARBA" id="ARBA00022679"/>
    </source>
</evidence>